<dbReference type="EMBL" id="LAZR01010218">
    <property type="protein sequence ID" value="KKM68159.1"/>
    <property type="molecule type" value="Genomic_DNA"/>
</dbReference>
<name>A0A0F9JEC9_9ZZZZ</name>
<organism evidence="1">
    <name type="scientific">marine sediment metagenome</name>
    <dbReference type="NCBI Taxonomy" id="412755"/>
    <lineage>
        <taxon>unclassified sequences</taxon>
        <taxon>metagenomes</taxon>
        <taxon>ecological metagenomes</taxon>
    </lineage>
</organism>
<accession>A0A0F9JEC9</accession>
<evidence type="ECO:0000313" key="1">
    <source>
        <dbReference type="EMBL" id="KKM68159.1"/>
    </source>
</evidence>
<reference evidence="1" key="1">
    <citation type="journal article" date="2015" name="Nature">
        <title>Complex archaea that bridge the gap between prokaryotes and eukaryotes.</title>
        <authorList>
            <person name="Spang A."/>
            <person name="Saw J.H."/>
            <person name="Jorgensen S.L."/>
            <person name="Zaremba-Niedzwiedzka K."/>
            <person name="Martijn J."/>
            <person name="Lind A.E."/>
            <person name="van Eijk R."/>
            <person name="Schleper C."/>
            <person name="Guy L."/>
            <person name="Ettema T.J."/>
        </authorList>
    </citation>
    <scope>NUCLEOTIDE SEQUENCE</scope>
</reference>
<sequence length="93" mass="10810">MTLIPKPMTKEELASDTEIPQAHKAAIERAIYNWSLDEPEDKQWPDYYRGDQVEALRGFVLSEDDEVADDEYDDECVWFGAGWKARDRLKDSV</sequence>
<protein>
    <submittedName>
        <fullName evidence="1">Uncharacterized protein</fullName>
    </submittedName>
</protein>
<dbReference type="AlphaFoldDB" id="A0A0F9JEC9"/>
<gene>
    <name evidence="1" type="ORF">LCGC14_1463750</name>
</gene>
<comment type="caution">
    <text evidence="1">The sequence shown here is derived from an EMBL/GenBank/DDBJ whole genome shotgun (WGS) entry which is preliminary data.</text>
</comment>
<proteinExistence type="predicted"/>